<feature type="region of interest" description="Disordered" evidence="1">
    <location>
        <begin position="35"/>
        <end position="64"/>
    </location>
</feature>
<evidence type="ECO:0000313" key="3">
    <source>
        <dbReference type="Proteomes" id="UP000314294"/>
    </source>
</evidence>
<dbReference type="Proteomes" id="UP000314294">
    <property type="component" value="Unassembled WGS sequence"/>
</dbReference>
<protein>
    <submittedName>
        <fullName evidence="2">Uncharacterized protein</fullName>
    </submittedName>
</protein>
<accession>A0A4Z2H295</accession>
<comment type="caution">
    <text evidence="2">The sequence shown here is derived from an EMBL/GenBank/DDBJ whole genome shotgun (WGS) entry which is preliminary data.</text>
</comment>
<gene>
    <name evidence="2" type="ORF">EYF80_030072</name>
</gene>
<organism evidence="2 3">
    <name type="scientific">Liparis tanakae</name>
    <name type="common">Tanaka's snailfish</name>
    <dbReference type="NCBI Taxonomy" id="230148"/>
    <lineage>
        <taxon>Eukaryota</taxon>
        <taxon>Metazoa</taxon>
        <taxon>Chordata</taxon>
        <taxon>Craniata</taxon>
        <taxon>Vertebrata</taxon>
        <taxon>Euteleostomi</taxon>
        <taxon>Actinopterygii</taxon>
        <taxon>Neopterygii</taxon>
        <taxon>Teleostei</taxon>
        <taxon>Neoteleostei</taxon>
        <taxon>Acanthomorphata</taxon>
        <taxon>Eupercaria</taxon>
        <taxon>Perciformes</taxon>
        <taxon>Cottioidei</taxon>
        <taxon>Cottales</taxon>
        <taxon>Liparidae</taxon>
        <taxon>Liparis</taxon>
    </lineage>
</organism>
<reference evidence="2 3" key="1">
    <citation type="submission" date="2019-03" db="EMBL/GenBank/DDBJ databases">
        <title>First draft genome of Liparis tanakae, snailfish: a comprehensive survey of snailfish specific genes.</title>
        <authorList>
            <person name="Kim W."/>
            <person name="Song I."/>
            <person name="Jeong J.-H."/>
            <person name="Kim D."/>
            <person name="Kim S."/>
            <person name="Ryu S."/>
            <person name="Song J.Y."/>
            <person name="Lee S.K."/>
        </authorList>
    </citation>
    <scope>NUCLEOTIDE SEQUENCE [LARGE SCALE GENOMIC DNA]</scope>
    <source>
        <tissue evidence="2">Muscle</tissue>
    </source>
</reference>
<proteinExistence type="predicted"/>
<evidence type="ECO:0000313" key="2">
    <source>
        <dbReference type="EMBL" id="TNN59701.1"/>
    </source>
</evidence>
<sequence length="83" mass="8872">MEMLAADIGLTSFTSNAFCRASFLLAAFSCSSSLKEDTVPEEREDDEVDGGEHPSADAPLGLDPVVHHGVPVLAGQNLRREGW</sequence>
<name>A0A4Z2H295_9TELE</name>
<evidence type="ECO:0000256" key="1">
    <source>
        <dbReference type="SAM" id="MobiDB-lite"/>
    </source>
</evidence>
<dbReference type="EMBL" id="SRLO01000350">
    <property type="protein sequence ID" value="TNN59701.1"/>
    <property type="molecule type" value="Genomic_DNA"/>
</dbReference>
<keyword evidence="3" id="KW-1185">Reference proteome</keyword>
<dbReference type="AlphaFoldDB" id="A0A4Z2H295"/>